<dbReference type="RefSeq" id="XP_046015950.1">
    <property type="nucleotide sequence ID" value="XM_046153376.1"/>
</dbReference>
<feature type="chain" id="PRO_5040230471" evidence="1">
    <location>
        <begin position="32"/>
        <end position="335"/>
    </location>
</feature>
<evidence type="ECO:0000313" key="2">
    <source>
        <dbReference type="EMBL" id="KAH7035857.1"/>
    </source>
</evidence>
<gene>
    <name evidence="2" type="ORF">B0I36DRAFT_319217</name>
</gene>
<keyword evidence="1" id="KW-0732">Signal</keyword>
<evidence type="ECO:0000256" key="1">
    <source>
        <dbReference type="SAM" id="SignalP"/>
    </source>
</evidence>
<dbReference type="Proteomes" id="UP000756346">
    <property type="component" value="Unassembled WGS sequence"/>
</dbReference>
<dbReference type="AlphaFoldDB" id="A0A9P8YCP6"/>
<name>A0A9P8YCP6_9PEZI</name>
<evidence type="ECO:0000313" key="3">
    <source>
        <dbReference type="Proteomes" id="UP000756346"/>
    </source>
</evidence>
<accession>A0A9P8YCP6</accession>
<proteinExistence type="predicted"/>
<protein>
    <submittedName>
        <fullName evidence="2">Uncharacterized protein</fullName>
    </submittedName>
</protein>
<dbReference type="OrthoDB" id="4526039at2759"/>
<reference evidence="2" key="1">
    <citation type="journal article" date="2021" name="Nat. Commun.">
        <title>Genetic determinants of endophytism in the Arabidopsis root mycobiome.</title>
        <authorList>
            <person name="Mesny F."/>
            <person name="Miyauchi S."/>
            <person name="Thiergart T."/>
            <person name="Pickel B."/>
            <person name="Atanasova L."/>
            <person name="Karlsson M."/>
            <person name="Huettel B."/>
            <person name="Barry K.W."/>
            <person name="Haridas S."/>
            <person name="Chen C."/>
            <person name="Bauer D."/>
            <person name="Andreopoulos W."/>
            <person name="Pangilinan J."/>
            <person name="LaButti K."/>
            <person name="Riley R."/>
            <person name="Lipzen A."/>
            <person name="Clum A."/>
            <person name="Drula E."/>
            <person name="Henrissat B."/>
            <person name="Kohler A."/>
            <person name="Grigoriev I.V."/>
            <person name="Martin F.M."/>
            <person name="Hacquard S."/>
        </authorList>
    </citation>
    <scope>NUCLEOTIDE SEQUENCE</scope>
    <source>
        <strain evidence="2">MPI-CAGE-CH-0230</strain>
    </source>
</reference>
<feature type="signal peptide" evidence="1">
    <location>
        <begin position="1"/>
        <end position="31"/>
    </location>
</feature>
<comment type="caution">
    <text evidence="2">The sequence shown here is derived from an EMBL/GenBank/DDBJ whole genome shotgun (WGS) entry which is preliminary data.</text>
</comment>
<sequence>MLASSGRSRPTSSWAMLASILLGLAPACVSATPNHRVAANDTETSVVSPAYIGVNADPDATGRVPVPGFDLTTPFPGKASAGWSLELNVTRYATAPPGPITIVGYDGNTTLITTRLVPPPPGSPGALYNTDGSWALSDGDASNSSSSSSSSTWSVTMVSWTERAMRVVPDGNDLEDGSCPESAFSQECADKIRRAVMEDPSLADKDDFSTTPIPQCGGYTTAFSTTIPMNSTFMNSSSFSLGIANSVDAYNVIGARTFPILLVWGRSSDTRTPLPEDHVQLACVKVDTVVRDGAVLPTSSAGPGGGGGVRTPGEARRLAWYVAGLAGVVGLVLVG</sequence>
<dbReference type="GeneID" id="70182922"/>
<keyword evidence="3" id="KW-1185">Reference proteome</keyword>
<dbReference type="EMBL" id="JAGTJQ010000003">
    <property type="protein sequence ID" value="KAH7035857.1"/>
    <property type="molecule type" value="Genomic_DNA"/>
</dbReference>
<organism evidence="2 3">
    <name type="scientific">Microdochium trichocladiopsis</name>
    <dbReference type="NCBI Taxonomy" id="1682393"/>
    <lineage>
        <taxon>Eukaryota</taxon>
        <taxon>Fungi</taxon>
        <taxon>Dikarya</taxon>
        <taxon>Ascomycota</taxon>
        <taxon>Pezizomycotina</taxon>
        <taxon>Sordariomycetes</taxon>
        <taxon>Xylariomycetidae</taxon>
        <taxon>Xylariales</taxon>
        <taxon>Microdochiaceae</taxon>
        <taxon>Microdochium</taxon>
    </lineage>
</organism>